<reference evidence="1 2" key="1">
    <citation type="submission" date="2020-10" db="EMBL/GenBank/DDBJ databases">
        <title>Mucilaginibacter mali sp. nov., isolated from rhizosphere soil of apple orchard.</title>
        <authorList>
            <person name="Lee J.-S."/>
            <person name="Kim H.S."/>
            <person name="Kim J.-S."/>
        </authorList>
    </citation>
    <scope>NUCLEOTIDE SEQUENCE [LARGE SCALE GENOMIC DNA]</scope>
    <source>
        <strain evidence="1 2">KCTC 23157</strain>
    </source>
</reference>
<gene>
    <name evidence="1" type="ORF">IRJ18_17890</name>
</gene>
<keyword evidence="2" id="KW-1185">Reference proteome</keyword>
<evidence type="ECO:0000313" key="1">
    <source>
        <dbReference type="EMBL" id="MBE9668247.1"/>
    </source>
</evidence>
<dbReference type="EMBL" id="JADFFM010000002">
    <property type="protein sequence ID" value="MBE9668247.1"/>
    <property type="molecule type" value="Genomic_DNA"/>
</dbReference>
<name>A0ABR9XLI5_9SPHI</name>
<organism evidence="1 2">
    <name type="scientific">Mucilaginibacter boryungensis</name>
    <dbReference type="NCBI Taxonomy" id="768480"/>
    <lineage>
        <taxon>Bacteria</taxon>
        <taxon>Pseudomonadati</taxon>
        <taxon>Bacteroidota</taxon>
        <taxon>Sphingobacteriia</taxon>
        <taxon>Sphingobacteriales</taxon>
        <taxon>Sphingobacteriaceae</taxon>
        <taxon>Mucilaginibacter</taxon>
    </lineage>
</organism>
<sequence length="168" mass="19422">MKKSYLLIGGSLLLLLIGYQFAFKTTLAMWQEHTQLAAQLVPTADMSVQPAYLWRKSANLDKIIKNYKLDSAVFRNNVINRVSALAEINHVKLTGVPMDDPLYHTPHFIIQKLIFTGDFFDLLKMVNQLQNTNGIGMLRSVAWKQEKSQFREMKSKKLDLEVFLEIYR</sequence>
<evidence type="ECO:0000313" key="2">
    <source>
        <dbReference type="Proteomes" id="UP000632774"/>
    </source>
</evidence>
<proteinExistence type="predicted"/>
<accession>A0ABR9XLI5</accession>
<dbReference type="Proteomes" id="UP000632774">
    <property type="component" value="Unassembled WGS sequence"/>
</dbReference>
<dbReference type="RefSeq" id="WP_194107661.1">
    <property type="nucleotide sequence ID" value="NZ_JADFFM010000002.1"/>
</dbReference>
<protein>
    <submittedName>
        <fullName evidence="1">Uncharacterized protein</fullName>
    </submittedName>
</protein>
<comment type="caution">
    <text evidence="1">The sequence shown here is derived from an EMBL/GenBank/DDBJ whole genome shotgun (WGS) entry which is preliminary data.</text>
</comment>